<dbReference type="RefSeq" id="WP_171777949.1">
    <property type="nucleotide sequence ID" value="NZ_CP045273.1"/>
</dbReference>
<sequence length="84" mass="9626">MKSNSEIQIEHYVNKANKLQLSEPIPSTQIDYFVKKSNELLEGSLSVPETTTDKKTKLNYTHPSQIVANNQIIQKALQSYYNIK</sequence>
<organism evidence="1 2">
    <name type="scientific">Priestia megaterium</name>
    <name type="common">Bacillus megaterium</name>
    <dbReference type="NCBI Taxonomy" id="1404"/>
    <lineage>
        <taxon>Bacteria</taxon>
        <taxon>Bacillati</taxon>
        <taxon>Bacillota</taxon>
        <taxon>Bacilli</taxon>
        <taxon>Bacillales</taxon>
        <taxon>Bacillaceae</taxon>
        <taxon>Priestia</taxon>
    </lineage>
</organism>
<reference evidence="1 2" key="1">
    <citation type="submission" date="2019-10" db="EMBL/GenBank/DDBJ databases">
        <title>Complete genome sequences for adaption low water activity.</title>
        <authorList>
            <person name="Zhao L."/>
            <person name="Zhong J."/>
        </authorList>
    </citation>
    <scope>NUCLEOTIDE SEQUENCE [LARGE SCALE GENOMIC DNA]</scope>
    <source>
        <strain evidence="1 2">FDU301</strain>
        <plasmid evidence="2">pfdu301a</plasmid>
    </source>
</reference>
<evidence type="ECO:0000313" key="1">
    <source>
        <dbReference type="EMBL" id="QJX79967.1"/>
    </source>
</evidence>
<accession>A0A6M6E630</accession>
<name>A0A6M6E630_PRIMG</name>
<dbReference type="Proteomes" id="UP000501076">
    <property type="component" value="Plasmid pFDU301A"/>
</dbReference>
<evidence type="ECO:0000313" key="2">
    <source>
        <dbReference type="Proteomes" id="UP000501076"/>
    </source>
</evidence>
<keyword evidence="1" id="KW-0614">Plasmid</keyword>
<geneLocation type="plasmid" evidence="2">
    <name>pfdu301a</name>
</geneLocation>
<dbReference type="AlphaFoldDB" id="A0A6M6E630"/>
<dbReference type="EMBL" id="CP045273">
    <property type="protein sequence ID" value="QJX79967.1"/>
    <property type="molecule type" value="Genomic_DNA"/>
</dbReference>
<protein>
    <submittedName>
        <fullName evidence="1">Uncharacterized protein</fullName>
    </submittedName>
</protein>
<gene>
    <name evidence="1" type="ORF">FDZ14_28095</name>
</gene>
<proteinExistence type="predicted"/>